<dbReference type="VEuPathDB" id="FungiDB:VP01_2253g1"/>
<organism evidence="1 2">
    <name type="scientific">Puccinia sorghi</name>
    <dbReference type="NCBI Taxonomy" id="27349"/>
    <lineage>
        <taxon>Eukaryota</taxon>
        <taxon>Fungi</taxon>
        <taxon>Dikarya</taxon>
        <taxon>Basidiomycota</taxon>
        <taxon>Pucciniomycotina</taxon>
        <taxon>Pucciniomycetes</taxon>
        <taxon>Pucciniales</taxon>
        <taxon>Pucciniaceae</taxon>
        <taxon>Puccinia</taxon>
    </lineage>
</organism>
<name>A0A0L6V8C5_9BASI</name>
<dbReference type="Proteomes" id="UP000037035">
    <property type="component" value="Unassembled WGS sequence"/>
</dbReference>
<accession>A0A0L6V8C5</accession>
<protein>
    <submittedName>
        <fullName evidence="1">Uncharacterized protein</fullName>
    </submittedName>
</protein>
<comment type="caution">
    <text evidence="1">The sequence shown here is derived from an EMBL/GenBank/DDBJ whole genome shotgun (WGS) entry which is preliminary data.</text>
</comment>
<dbReference type="AlphaFoldDB" id="A0A0L6V8C5"/>
<gene>
    <name evidence="1" type="ORF">VP01_2253g1</name>
</gene>
<reference evidence="1 2" key="1">
    <citation type="submission" date="2015-08" db="EMBL/GenBank/DDBJ databases">
        <title>Next Generation Sequencing and Analysis of the Genome of Puccinia sorghi L Schw, the Causal Agent of Maize Common Rust.</title>
        <authorList>
            <person name="Rochi L."/>
            <person name="Burguener G."/>
            <person name="Darino M."/>
            <person name="Turjanski A."/>
            <person name="Kreff E."/>
            <person name="Dieguez M.J."/>
            <person name="Sacco F."/>
        </authorList>
    </citation>
    <scope>NUCLEOTIDE SEQUENCE [LARGE SCALE GENOMIC DNA]</scope>
    <source>
        <strain evidence="1 2">RO10H11247</strain>
    </source>
</reference>
<evidence type="ECO:0000313" key="2">
    <source>
        <dbReference type="Proteomes" id="UP000037035"/>
    </source>
</evidence>
<evidence type="ECO:0000313" key="1">
    <source>
        <dbReference type="EMBL" id="KNZ57056.1"/>
    </source>
</evidence>
<dbReference type="OrthoDB" id="2507825at2759"/>
<proteinExistence type="predicted"/>
<sequence length="185" mass="20959">MKRRQSIGIIKGETTVRSIINTALPPTSGQPKRIPRRIPEEIRLAELQLALRKAQKAQDKAAIIWKKEATKVAKEIFKAAKEATKAAARFSWTKEASLEHLSFVKIVKDEHADKSGQPGFKGFGKLFKSYTHRKEEFPLLASLDNDTLLRRHRALMNQCKSVTTLMCLEMLAYLRACWSLVLLDG</sequence>
<dbReference type="EMBL" id="LAVV01007118">
    <property type="protein sequence ID" value="KNZ57056.1"/>
    <property type="molecule type" value="Genomic_DNA"/>
</dbReference>
<keyword evidence="2" id="KW-1185">Reference proteome</keyword>